<feature type="transmembrane region" description="Helical" evidence="7">
    <location>
        <begin position="111"/>
        <end position="132"/>
    </location>
</feature>
<evidence type="ECO:0000256" key="7">
    <source>
        <dbReference type="SAM" id="Phobius"/>
    </source>
</evidence>
<gene>
    <name evidence="8" type="ORF">EBM89_15595</name>
</gene>
<comment type="similarity">
    <text evidence="2">Belongs to the DoxX family.</text>
</comment>
<dbReference type="PANTHER" id="PTHR33452:SF1">
    <property type="entry name" value="INNER MEMBRANE PROTEIN YPHA-RELATED"/>
    <property type="match status" value="1"/>
</dbReference>
<dbReference type="Pfam" id="PF07681">
    <property type="entry name" value="DoxX"/>
    <property type="match status" value="1"/>
</dbReference>
<comment type="caution">
    <text evidence="8">The sequence shown here is derived from an EMBL/GenBank/DDBJ whole genome shotgun (WGS) entry which is preliminary data.</text>
</comment>
<reference evidence="8 9" key="1">
    <citation type="submission" date="2018-10" db="EMBL/GenBank/DDBJ databases">
        <title>Isolation, diversity and antifungal activity of actinobacteria from wheat.</title>
        <authorList>
            <person name="Han C."/>
        </authorList>
    </citation>
    <scope>NUCLEOTIDE SEQUENCE [LARGE SCALE GENOMIC DNA]</scope>
    <source>
        <strain evidence="8 9">NEAU-YY56</strain>
    </source>
</reference>
<evidence type="ECO:0000256" key="3">
    <source>
        <dbReference type="ARBA" id="ARBA00022475"/>
    </source>
</evidence>
<dbReference type="AlphaFoldDB" id="A0A3M2J580"/>
<organism evidence="8 9">
    <name type="scientific">Cellulomonas triticagri</name>
    <dbReference type="NCBI Taxonomy" id="2483352"/>
    <lineage>
        <taxon>Bacteria</taxon>
        <taxon>Bacillati</taxon>
        <taxon>Actinomycetota</taxon>
        <taxon>Actinomycetes</taxon>
        <taxon>Micrococcales</taxon>
        <taxon>Cellulomonadaceae</taxon>
        <taxon>Cellulomonas</taxon>
    </lineage>
</organism>
<feature type="transmembrane region" description="Helical" evidence="7">
    <location>
        <begin position="83"/>
        <end position="104"/>
    </location>
</feature>
<dbReference type="GO" id="GO:0005886">
    <property type="term" value="C:plasma membrane"/>
    <property type="evidence" value="ECO:0007669"/>
    <property type="project" value="UniProtKB-SubCell"/>
</dbReference>
<proteinExistence type="inferred from homology"/>
<keyword evidence="5 7" id="KW-1133">Transmembrane helix</keyword>
<keyword evidence="6 7" id="KW-0472">Membrane</keyword>
<feature type="transmembrane region" description="Helical" evidence="7">
    <location>
        <begin position="43"/>
        <end position="63"/>
    </location>
</feature>
<evidence type="ECO:0000256" key="1">
    <source>
        <dbReference type="ARBA" id="ARBA00004651"/>
    </source>
</evidence>
<keyword evidence="4 7" id="KW-0812">Transmembrane</keyword>
<evidence type="ECO:0000256" key="4">
    <source>
        <dbReference type="ARBA" id="ARBA00022692"/>
    </source>
</evidence>
<dbReference type="InterPro" id="IPR032808">
    <property type="entry name" value="DoxX"/>
</dbReference>
<keyword evidence="9" id="KW-1185">Reference proteome</keyword>
<accession>A0A3M2J580</accession>
<feature type="transmembrane region" description="Helical" evidence="7">
    <location>
        <begin position="138"/>
        <end position="159"/>
    </location>
</feature>
<protein>
    <submittedName>
        <fullName evidence="8">DoxX family protein</fullName>
    </submittedName>
</protein>
<dbReference type="Proteomes" id="UP000269289">
    <property type="component" value="Unassembled WGS sequence"/>
</dbReference>
<dbReference type="InterPro" id="IPR051907">
    <property type="entry name" value="DoxX-like_oxidoreductase"/>
</dbReference>
<evidence type="ECO:0000256" key="2">
    <source>
        <dbReference type="ARBA" id="ARBA00006679"/>
    </source>
</evidence>
<evidence type="ECO:0000256" key="6">
    <source>
        <dbReference type="ARBA" id="ARBA00023136"/>
    </source>
</evidence>
<evidence type="ECO:0000313" key="9">
    <source>
        <dbReference type="Proteomes" id="UP000269289"/>
    </source>
</evidence>
<comment type="subcellular location">
    <subcellularLocation>
        <location evidence="1">Cell membrane</location>
        <topology evidence="1">Multi-pass membrane protein</topology>
    </subcellularLocation>
</comment>
<sequence length="173" mass="17832">MAQRSTQPCEPNARVQPGHRMLHLQRPRVRVNRMTHAPAIGTALLRIVLGVVMLAHGIQKLTVFTVAGVQDMLAGLGLPLPEVLGIALPVAEVAAGALLILGLLTRVAGAITVVVGLGALFTTHLDAGFFASDGGYEFVLLIAAAGAAFVFLGGGRFALDSVVPIGGRSGRKG</sequence>
<evidence type="ECO:0000313" key="8">
    <source>
        <dbReference type="EMBL" id="RMI06683.1"/>
    </source>
</evidence>
<evidence type="ECO:0000256" key="5">
    <source>
        <dbReference type="ARBA" id="ARBA00022989"/>
    </source>
</evidence>
<dbReference type="PANTHER" id="PTHR33452">
    <property type="entry name" value="OXIDOREDUCTASE CATD-RELATED"/>
    <property type="match status" value="1"/>
</dbReference>
<dbReference type="EMBL" id="RFFI01000099">
    <property type="protein sequence ID" value="RMI06683.1"/>
    <property type="molecule type" value="Genomic_DNA"/>
</dbReference>
<keyword evidence="3" id="KW-1003">Cell membrane</keyword>
<name>A0A3M2J580_9CELL</name>